<accession>F5XYU2</accession>
<dbReference type="NCBIfam" id="TIGR00797">
    <property type="entry name" value="matE"/>
    <property type="match status" value="1"/>
</dbReference>
<evidence type="ECO:0000313" key="10">
    <source>
        <dbReference type="Proteomes" id="UP000008385"/>
    </source>
</evidence>
<dbReference type="PANTHER" id="PTHR43549:SF3">
    <property type="entry name" value="MULTIDRUG RESISTANCE PROTEIN YPNP-RELATED"/>
    <property type="match status" value="1"/>
</dbReference>
<keyword evidence="3" id="KW-1003">Cell membrane</keyword>
<evidence type="ECO:0000256" key="3">
    <source>
        <dbReference type="ARBA" id="ARBA00022475"/>
    </source>
</evidence>
<proteinExistence type="predicted"/>
<dbReference type="Pfam" id="PF01554">
    <property type="entry name" value="MatE"/>
    <property type="match status" value="2"/>
</dbReference>
<keyword evidence="5 8" id="KW-1133">Transmembrane helix</keyword>
<evidence type="ECO:0000313" key="9">
    <source>
        <dbReference type="EMBL" id="AEG94459.1"/>
    </source>
</evidence>
<organism evidence="9 10">
    <name type="scientific">Ramlibacter tataouinensis (strain ATCC BAA-407 / DSM 14655 / LMG 21543 / TTB310)</name>
    <dbReference type="NCBI Taxonomy" id="365046"/>
    <lineage>
        <taxon>Bacteria</taxon>
        <taxon>Pseudomonadati</taxon>
        <taxon>Pseudomonadota</taxon>
        <taxon>Betaproteobacteria</taxon>
        <taxon>Burkholderiales</taxon>
        <taxon>Comamonadaceae</taxon>
        <taxon>Ramlibacter</taxon>
    </lineage>
</organism>
<feature type="transmembrane region" description="Helical" evidence="8">
    <location>
        <begin position="96"/>
        <end position="129"/>
    </location>
</feature>
<sequence length="466" mass="48521">MQPTMAAPPSQVAPARSLPVRFLWFLGPLIATNVLQALSATLNNIYLGQLLGTRAMAAAASFFPLLMFCVAFVIGLGTGASILVGQAWGAKDLEKVLRITATVLLGDALLGITVGLPAMAGIGVLLQWLGTPADILPQATTYARVMLLSLPVMFVYMLAGALLRGIGDTVTPLRTVVIACGVAMTLTPALILGWLGLPPLGVASAAWANLAASMVGVSWLVWHLARRQHPLAWKALRQHLRLDGRILLTTARLGIPTGLFFVTGSLADLALLSLVHRHGSDATAAWGAVNQVMTYVQFPAMSIAMAASIFTAQAIGANRLAEVDRVTRVGLALNLSLTAGFAVLAALAAPQAAALFLKDPAVVALAASLLRITVWGSILFGTASVFTAVMRAAGTVRVPTMISLGCLAFVLVPLGWSLHQAFGLPGIWMSYPSPTPVPACCREPTSMASGGVARSAGSPDSRASVR</sequence>
<dbReference type="InterPro" id="IPR048279">
    <property type="entry name" value="MdtK-like"/>
</dbReference>
<keyword evidence="6 8" id="KW-0472">Membrane</keyword>
<dbReference type="KEGG" id="rta:Rta_33460"/>
<feature type="region of interest" description="Disordered" evidence="7">
    <location>
        <begin position="447"/>
        <end position="466"/>
    </location>
</feature>
<protein>
    <submittedName>
        <fullName evidence="9">Candidate Na+ driven multidrug efflux</fullName>
    </submittedName>
</protein>
<feature type="transmembrane region" description="Helical" evidence="8">
    <location>
        <begin position="141"/>
        <end position="163"/>
    </location>
</feature>
<dbReference type="InterPro" id="IPR052031">
    <property type="entry name" value="Membrane_Transporter-Flippase"/>
</dbReference>
<dbReference type="PANTHER" id="PTHR43549">
    <property type="entry name" value="MULTIDRUG RESISTANCE PROTEIN YPNP-RELATED"/>
    <property type="match status" value="1"/>
</dbReference>
<gene>
    <name evidence="9" type="ordered locus">Rta_33460</name>
</gene>
<evidence type="ECO:0000256" key="4">
    <source>
        <dbReference type="ARBA" id="ARBA00022692"/>
    </source>
</evidence>
<dbReference type="EMBL" id="CP000245">
    <property type="protein sequence ID" value="AEG94459.1"/>
    <property type="molecule type" value="Genomic_DNA"/>
</dbReference>
<evidence type="ECO:0000256" key="2">
    <source>
        <dbReference type="ARBA" id="ARBA00022448"/>
    </source>
</evidence>
<dbReference type="GO" id="GO:0015297">
    <property type="term" value="F:antiporter activity"/>
    <property type="evidence" value="ECO:0007669"/>
    <property type="project" value="InterPro"/>
</dbReference>
<feature type="transmembrane region" description="Helical" evidence="8">
    <location>
        <begin position="175"/>
        <end position="195"/>
    </location>
</feature>
<name>F5XYU2_RAMTT</name>
<dbReference type="PATRIC" id="fig|365046.3.peg.3421"/>
<feature type="transmembrane region" description="Helical" evidence="8">
    <location>
        <begin position="401"/>
        <end position="422"/>
    </location>
</feature>
<dbReference type="Proteomes" id="UP000008385">
    <property type="component" value="Chromosome"/>
</dbReference>
<comment type="subcellular location">
    <subcellularLocation>
        <location evidence="1">Cell inner membrane</location>
        <topology evidence="1">Multi-pass membrane protein</topology>
    </subcellularLocation>
</comment>
<keyword evidence="10" id="KW-1185">Reference proteome</keyword>
<feature type="transmembrane region" description="Helical" evidence="8">
    <location>
        <begin position="62"/>
        <end position="84"/>
    </location>
</feature>
<dbReference type="GO" id="GO:0005886">
    <property type="term" value="C:plasma membrane"/>
    <property type="evidence" value="ECO:0007669"/>
    <property type="project" value="UniProtKB-SubCell"/>
</dbReference>
<evidence type="ECO:0000256" key="8">
    <source>
        <dbReference type="SAM" id="Phobius"/>
    </source>
</evidence>
<dbReference type="HOGENOM" id="CLU_012893_5_0_4"/>
<feature type="transmembrane region" description="Helical" evidence="8">
    <location>
        <begin position="295"/>
        <end position="317"/>
    </location>
</feature>
<keyword evidence="4 8" id="KW-0812">Transmembrane</keyword>
<keyword evidence="2" id="KW-0813">Transport</keyword>
<dbReference type="STRING" id="365046.Rta_33460"/>
<feature type="transmembrane region" description="Helical" evidence="8">
    <location>
        <begin position="329"/>
        <end position="349"/>
    </location>
</feature>
<feature type="transmembrane region" description="Helical" evidence="8">
    <location>
        <begin position="246"/>
        <end position="275"/>
    </location>
</feature>
<dbReference type="InterPro" id="IPR002528">
    <property type="entry name" value="MATE_fam"/>
</dbReference>
<reference evidence="9 10" key="2">
    <citation type="journal article" date="2011" name="PLoS ONE">
        <title>The Cyst-Dividing Bacterium Ramlibacter tataouinensis TTB310 Genome Reveals a Well-Stocked Toolbox for Adaptation to a Desert Environment.</title>
        <authorList>
            <person name="De Luca G."/>
            <person name="Barakat M."/>
            <person name="Ortet P."/>
            <person name="Fochesato S."/>
            <person name="Jourlin-Castelli C."/>
            <person name="Ansaldi M."/>
            <person name="Py B."/>
            <person name="Fichant G."/>
            <person name="Coutinho P.M."/>
            <person name="Voulhoux R."/>
            <person name="Bastien O."/>
            <person name="Marechal E."/>
            <person name="Henrissat B."/>
            <person name="Quentin Y."/>
            <person name="Noirot P."/>
            <person name="Filloux A."/>
            <person name="Mejean V."/>
            <person name="Dubow M.S."/>
            <person name="Barras F."/>
            <person name="Barbe V."/>
            <person name="Weissenbach J."/>
            <person name="Mihalcescu I."/>
            <person name="Vermeglio A."/>
            <person name="Achouak W."/>
            <person name="Heulin T."/>
        </authorList>
    </citation>
    <scope>NUCLEOTIDE SEQUENCE [LARGE SCALE GENOMIC DNA]</scope>
    <source>
        <strain evidence="10">ATCC BAA-407 / DSM 14655 / LMG 21543 / TTB310</strain>
    </source>
</reference>
<dbReference type="GO" id="GO:0042910">
    <property type="term" value="F:xenobiotic transmembrane transporter activity"/>
    <property type="evidence" value="ECO:0007669"/>
    <property type="project" value="InterPro"/>
</dbReference>
<evidence type="ECO:0000256" key="6">
    <source>
        <dbReference type="ARBA" id="ARBA00023136"/>
    </source>
</evidence>
<evidence type="ECO:0000256" key="5">
    <source>
        <dbReference type="ARBA" id="ARBA00022989"/>
    </source>
</evidence>
<dbReference type="AlphaFoldDB" id="F5XYU2"/>
<evidence type="ECO:0000256" key="7">
    <source>
        <dbReference type="SAM" id="MobiDB-lite"/>
    </source>
</evidence>
<dbReference type="eggNOG" id="COG0534">
    <property type="taxonomic scope" value="Bacteria"/>
</dbReference>
<feature type="transmembrane region" description="Helical" evidence="8">
    <location>
        <begin position="21"/>
        <end position="42"/>
    </location>
</feature>
<reference evidence="10" key="1">
    <citation type="submission" date="2006-01" db="EMBL/GenBank/DDBJ databases">
        <title>Genome of the cyst-dividing bacterium Ramlibacter tataouinensis.</title>
        <authorList>
            <person name="Barakat M."/>
            <person name="Ortet P."/>
            <person name="De Luca G."/>
            <person name="Jourlin-Castelli C."/>
            <person name="Ansaldi M."/>
            <person name="Py B."/>
            <person name="Fichant G."/>
            <person name="Coutinho P."/>
            <person name="Voulhoux R."/>
            <person name="Bastien O."/>
            <person name="Roy S."/>
            <person name="Marechal E."/>
            <person name="Henrissat B."/>
            <person name="Quentin Y."/>
            <person name="Noirot P."/>
            <person name="Filloux A."/>
            <person name="Mejean V."/>
            <person name="DuBow M."/>
            <person name="Barras F."/>
            <person name="Heulin T."/>
        </authorList>
    </citation>
    <scope>NUCLEOTIDE SEQUENCE [LARGE SCALE GENOMIC DNA]</scope>
    <source>
        <strain evidence="10">ATCC BAA-407 / DSM 14655 / LMG 21543 / TTB310</strain>
    </source>
</reference>
<dbReference type="PIRSF" id="PIRSF006603">
    <property type="entry name" value="DinF"/>
    <property type="match status" value="1"/>
</dbReference>
<evidence type="ECO:0000256" key="1">
    <source>
        <dbReference type="ARBA" id="ARBA00004429"/>
    </source>
</evidence>
<feature type="transmembrane region" description="Helical" evidence="8">
    <location>
        <begin position="361"/>
        <end position="389"/>
    </location>
</feature>
<feature type="transmembrane region" description="Helical" evidence="8">
    <location>
        <begin position="207"/>
        <end position="225"/>
    </location>
</feature>